<gene>
    <name evidence="1" type="ORF">GM50_19520</name>
</gene>
<reference evidence="1" key="1">
    <citation type="submission" date="2014-05" db="EMBL/GenBank/DDBJ databases">
        <title>Key roles for freshwater Actinobacteria revealed by deep metagenomic sequencing.</title>
        <authorList>
            <person name="Ghai R."/>
            <person name="Mizuno C.M."/>
            <person name="Picazo A."/>
            <person name="Camacho A."/>
            <person name="Rodriguez-Valera F."/>
        </authorList>
    </citation>
    <scope>NUCLEOTIDE SEQUENCE</scope>
</reference>
<dbReference type="InterPro" id="IPR005583">
    <property type="entry name" value="YaaA"/>
</dbReference>
<organism evidence="1">
    <name type="scientific">freshwater metagenome</name>
    <dbReference type="NCBI Taxonomy" id="449393"/>
    <lineage>
        <taxon>unclassified sequences</taxon>
        <taxon>metagenomes</taxon>
        <taxon>ecological metagenomes</taxon>
    </lineage>
</organism>
<name>A0A094QJE4_9ZZZZ</name>
<evidence type="ECO:0008006" key="2">
    <source>
        <dbReference type="Google" id="ProtNLM"/>
    </source>
</evidence>
<comment type="caution">
    <text evidence="1">The sequence shown here is derived from an EMBL/GenBank/DDBJ whole genome shotgun (WGS) entry which is preliminary data.</text>
</comment>
<protein>
    <recommendedName>
        <fullName evidence="2">Peroxide stress protein YaaA</fullName>
    </recommendedName>
</protein>
<evidence type="ECO:0000313" key="1">
    <source>
        <dbReference type="EMBL" id="KGA14526.1"/>
    </source>
</evidence>
<sequence>MAPKVAAVLDELTPSLIIDCRSSTYQTVWQSPIEKTVEIKIFTTVDGEKKVITHMSKKSRGEVTRYVLQSTEVPQTPQQLHEIVSQGFTCTLIEATAKEPWVLEVYC</sequence>
<dbReference type="AlphaFoldDB" id="A0A094QJE4"/>
<proteinExistence type="predicted"/>
<accession>A0A094QJE4</accession>
<dbReference type="Pfam" id="PF03883">
    <property type="entry name" value="H2O2_YaaD"/>
    <property type="match status" value="1"/>
</dbReference>
<dbReference type="EMBL" id="JNSK01000126">
    <property type="protein sequence ID" value="KGA14526.1"/>
    <property type="molecule type" value="Genomic_DNA"/>
</dbReference>